<feature type="transmembrane region" description="Helical" evidence="1">
    <location>
        <begin position="50"/>
        <end position="68"/>
    </location>
</feature>
<accession>A0A381VIB5</accession>
<keyword evidence="1" id="KW-0812">Transmembrane</keyword>
<dbReference type="AlphaFoldDB" id="A0A381VIB5"/>
<gene>
    <name evidence="2" type="ORF">METZ01_LOCUS92949</name>
</gene>
<evidence type="ECO:0000313" key="2">
    <source>
        <dbReference type="EMBL" id="SVA40095.1"/>
    </source>
</evidence>
<proteinExistence type="predicted"/>
<sequence length="71" mass="7758">MKNALDFINKWLGELTEILKSLIVVGVIVGILFDDFFGVIGGIGRVVGQFGDGGLAGLLALMIIYLWYQKK</sequence>
<organism evidence="2">
    <name type="scientific">marine metagenome</name>
    <dbReference type="NCBI Taxonomy" id="408172"/>
    <lineage>
        <taxon>unclassified sequences</taxon>
        <taxon>metagenomes</taxon>
        <taxon>ecological metagenomes</taxon>
    </lineage>
</organism>
<evidence type="ECO:0000256" key="1">
    <source>
        <dbReference type="SAM" id="Phobius"/>
    </source>
</evidence>
<dbReference type="EMBL" id="UINC01008922">
    <property type="protein sequence ID" value="SVA40095.1"/>
    <property type="molecule type" value="Genomic_DNA"/>
</dbReference>
<protein>
    <submittedName>
        <fullName evidence="2">Uncharacterized protein</fullName>
    </submittedName>
</protein>
<keyword evidence="1" id="KW-0472">Membrane</keyword>
<keyword evidence="1" id="KW-1133">Transmembrane helix</keyword>
<reference evidence="2" key="1">
    <citation type="submission" date="2018-05" db="EMBL/GenBank/DDBJ databases">
        <authorList>
            <person name="Lanie J.A."/>
            <person name="Ng W.-L."/>
            <person name="Kazmierczak K.M."/>
            <person name="Andrzejewski T.M."/>
            <person name="Davidsen T.M."/>
            <person name="Wayne K.J."/>
            <person name="Tettelin H."/>
            <person name="Glass J.I."/>
            <person name="Rusch D."/>
            <person name="Podicherti R."/>
            <person name="Tsui H.-C.T."/>
            <person name="Winkler M.E."/>
        </authorList>
    </citation>
    <scope>NUCLEOTIDE SEQUENCE</scope>
</reference>
<name>A0A381VIB5_9ZZZZ</name>
<feature type="transmembrane region" description="Helical" evidence="1">
    <location>
        <begin position="21"/>
        <end position="44"/>
    </location>
</feature>